<keyword evidence="7" id="KW-0233">DNA recombination</keyword>
<evidence type="ECO:0000256" key="5">
    <source>
        <dbReference type="ARBA" id="ARBA00022801"/>
    </source>
</evidence>
<evidence type="ECO:0000256" key="6">
    <source>
        <dbReference type="ARBA" id="ARBA00022839"/>
    </source>
</evidence>
<dbReference type="Pfam" id="PF00149">
    <property type="entry name" value="Metallophos"/>
    <property type="match status" value="1"/>
</dbReference>
<dbReference type="GO" id="GO:0008408">
    <property type="term" value="F:3'-5' exonuclease activity"/>
    <property type="evidence" value="ECO:0007669"/>
    <property type="project" value="InterPro"/>
</dbReference>
<accession>A0AAU8A9P2</accession>
<dbReference type="EMBL" id="CP117826">
    <property type="protein sequence ID" value="XCC62928.1"/>
    <property type="molecule type" value="Genomic_DNA"/>
</dbReference>
<evidence type="ECO:0000256" key="7">
    <source>
        <dbReference type="RuleBase" id="RU363069"/>
    </source>
</evidence>
<dbReference type="SUPFAM" id="SSF56300">
    <property type="entry name" value="Metallo-dependent phosphatases"/>
    <property type="match status" value="1"/>
</dbReference>
<feature type="domain" description="Nuclease SbcCD subunit D C-terminal" evidence="9">
    <location>
        <begin position="258"/>
        <end position="345"/>
    </location>
</feature>
<dbReference type="InterPro" id="IPR029052">
    <property type="entry name" value="Metallo-depent_PP-like"/>
</dbReference>
<protein>
    <recommendedName>
        <fullName evidence="3 7">Nuclease SbcCD subunit D</fullName>
    </recommendedName>
</protein>
<dbReference type="Pfam" id="PF12320">
    <property type="entry name" value="SbcD_C"/>
    <property type="match status" value="1"/>
</dbReference>
<dbReference type="GO" id="GO:0006260">
    <property type="term" value="P:DNA replication"/>
    <property type="evidence" value="ECO:0007669"/>
    <property type="project" value="UniProtKB-KW"/>
</dbReference>
<evidence type="ECO:0000256" key="3">
    <source>
        <dbReference type="ARBA" id="ARBA00013365"/>
    </source>
</evidence>
<keyword evidence="7" id="KW-0255">Endonuclease</keyword>
<organism evidence="10">
    <name type="scientific">Christensenella massiliensis</name>
    <dbReference type="NCBI Taxonomy" id="1805714"/>
    <lineage>
        <taxon>Bacteria</taxon>
        <taxon>Bacillati</taxon>
        <taxon>Bacillota</taxon>
        <taxon>Clostridia</taxon>
        <taxon>Christensenellales</taxon>
        <taxon>Christensenellaceae</taxon>
        <taxon>Christensenella</taxon>
    </lineage>
</organism>
<keyword evidence="7" id="KW-0235">DNA replication</keyword>
<keyword evidence="5 7" id="KW-0378">Hydrolase</keyword>
<dbReference type="GO" id="GO:0006310">
    <property type="term" value="P:DNA recombination"/>
    <property type="evidence" value="ECO:0007669"/>
    <property type="project" value="UniProtKB-KW"/>
</dbReference>
<dbReference type="PANTHER" id="PTHR30337:SF0">
    <property type="entry name" value="NUCLEASE SBCCD SUBUNIT D"/>
    <property type="match status" value="1"/>
</dbReference>
<proteinExistence type="inferred from homology"/>
<keyword evidence="4 7" id="KW-0540">Nuclease</keyword>
<evidence type="ECO:0000256" key="2">
    <source>
        <dbReference type="ARBA" id="ARBA00011322"/>
    </source>
</evidence>
<dbReference type="RefSeq" id="WP_079547280.1">
    <property type="nucleotide sequence ID" value="NZ_CP117826.1"/>
</dbReference>
<dbReference type="CDD" id="cd00840">
    <property type="entry name" value="MPP_Mre11_N"/>
    <property type="match status" value="1"/>
</dbReference>
<dbReference type="NCBIfam" id="TIGR00619">
    <property type="entry name" value="sbcd"/>
    <property type="match status" value="1"/>
</dbReference>
<dbReference type="Gene3D" id="3.60.21.10">
    <property type="match status" value="1"/>
</dbReference>
<comment type="function">
    <text evidence="7">SbcCD cleaves DNA hairpin structures. These structures can inhibit DNA replication and are intermediates in certain DNA recombination reactions. The complex acts as a 3'-&gt;5' double strand exonuclease that can open hairpins. It also has a 5' single-strand endonuclease activity.</text>
</comment>
<dbReference type="InterPro" id="IPR041796">
    <property type="entry name" value="Mre11_N"/>
</dbReference>
<evidence type="ECO:0000256" key="1">
    <source>
        <dbReference type="ARBA" id="ARBA00010555"/>
    </source>
</evidence>
<dbReference type="AlphaFoldDB" id="A0AAU8A9P2"/>
<reference evidence="10" key="1">
    <citation type="submission" date="2023-02" db="EMBL/GenBank/DDBJ databases">
        <title>Gut commensal Christensenella minuta modulates host metabolism via a new class of secondary bile acids.</title>
        <authorList>
            <person name="Liu C."/>
        </authorList>
    </citation>
    <scope>NUCLEOTIDE SEQUENCE</scope>
    <source>
        <strain evidence="10">CA70</strain>
    </source>
</reference>
<dbReference type="GO" id="GO:0004519">
    <property type="term" value="F:endonuclease activity"/>
    <property type="evidence" value="ECO:0007669"/>
    <property type="project" value="UniProtKB-KW"/>
</dbReference>
<feature type="domain" description="Calcineurin-like phosphoesterase" evidence="8">
    <location>
        <begin position="1"/>
        <end position="211"/>
    </location>
</feature>
<dbReference type="InterPro" id="IPR026843">
    <property type="entry name" value="SbcD_C"/>
</dbReference>
<evidence type="ECO:0000259" key="8">
    <source>
        <dbReference type="Pfam" id="PF00149"/>
    </source>
</evidence>
<dbReference type="PANTHER" id="PTHR30337">
    <property type="entry name" value="COMPONENT OF ATP-DEPENDENT DSDNA EXONUCLEASE"/>
    <property type="match status" value="1"/>
</dbReference>
<keyword evidence="6 7" id="KW-0269">Exonuclease</keyword>
<comment type="subunit">
    <text evidence="2 7">Heterodimer of SbcC and SbcD.</text>
</comment>
<dbReference type="InterPro" id="IPR004843">
    <property type="entry name" value="Calcineurin-like_PHP"/>
</dbReference>
<evidence type="ECO:0000259" key="9">
    <source>
        <dbReference type="Pfam" id="PF12320"/>
    </source>
</evidence>
<gene>
    <name evidence="7" type="primary">sbcD</name>
    <name evidence="10" type="ORF">PUP29_03125</name>
</gene>
<dbReference type="InterPro" id="IPR050535">
    <property type="entry name" value="DNA_Repair-Maintenance_Comp"/>
</dbReference>
<dbReference type="InterPro" id="IPR004593">
    <property type="entry name" value="SbcD"/>
</dbReference>
<evidence type="ECO:0000313" key="10">
    <source>
        <dbReference type="EMBL" id="XCC62928.1"/>
    </source>
</evidence>
<name>A0AAU8A9P2_9FIRM</name>
<comment type="similarity">
    <text evidence="1 7">Belongs to the SbcD family.</text>
</comment>
<sequence>MRILHTSDWHLGITLNNMPLLSEQEKFLKALYRITVEEKIDAVIIAGDIFDHAVSNADAIALYNEAMTELCAVQKKTVMVCAGNHDGAARLASCNALLEQAGLFVAGRLRDGIKQIEIGENIFYLLPYFSIDEVRYLYPECEINGYDAAMRAVIDHIKTDQKKHNILAAHCFVTGAEPTESDRSAMVGGANMVGAAAFAPFDYVALGHLHRAQDIGENIRYSGSPVKFSFAEANTKKSVTVIDTEDFSRTEIPLAMEHDLRVLNGNYEELLNRAKTDDKREDYIKIELKDEYPHVEILNLFRSFYPNLLSLSGKQLKNMESSLSIEKAESLQPEDIMKMFYREHTGEEPNERQLEWFRRALSAQEEDGDMQ</sequence>
<evidence type="ECO:0000256" key="4">
    <source>
        <dbReference type="ARBA" id="ARBA00022722"/>
    </source>
</evidence>